<dbReference type="OrthoDB" id="8197466at2759"/>
<dbReference type="Proteomes" id="UP000009046">
    <property type="component" value="Unassembled WGS sequence"/>
</dbReference>
<name>E0VCD9_PEDHC</name>
<sequence length="91" mass="10135">MAANCYFICNKTTTPLPITFDLDSPVSLEIPDQLYGSSFTLVTNASKIISNVIYNTADRAQEFAERINSGLRHKFGYSKKFIQIGDHNGKS</sequence>
<protein>
    <submittedName>
        <fullName evidence="1 2">Uncharacterized protein</fullName>
    </submittedName>
</protein>
<dbReference type="GeneID" id="8231529"/>
<dbReference type="KEGG" id="phu:Phum_PHUM086170"/>
<gene>
    <name evidence="2" type="primary">8231529</name>
    <name evidence="1" type="ORF">Phum_PHUM086170</name>
</gene>
<dbReference type="InParanoid" id="E0VCD9"/>
<dbReference type="AlphaFoldDB" id="E0VCD9"/>
<evidence type="ECO:0000313" key="2">
    <source>
        <dbReference type="EnsemblMetazoa" id="PHUM086170-PA"/>
    </source>
</evidence>
<proteinExistence type="predicted"/>
<reference evidence="2" key="3">
    <citation type="submission" date="2020-05" db="UniProtKB">
        <authorList>
            <consortium name="EnsemblMetazoa"/>
        </authorList>
    </citation>
    <scope>IDENTIFICATION</scope>
    <source>
        <strain evidence="2">USDA</strain>
    </source>
</reference>
<organism>
    <name type="scientific">Pediculus humanus subsp. corporis</name>
    <name type="common">Body louse</name>
    <dbReference type="NCBI Taxonomy" id="121224"/>
    <lineage>
        <taxon>Eukaryota</taxon>
        <taxon>Metazoa</taxon>
        <taxon>Ecdysozoa</taxon>
        <taxon>Arthropoda</taxon>
        <taxon>Hexapoda</taxon>
        <taxon>Insecta</taxon>
        <taxon>Pterygota</taxon>
        <taxon>Neoptera</taxon>
        <taxon>Paraneoptera</taxon>
        <taxon>Psocodea</taxon>
        <taxon>Troctomorpha</taxon>
        <taxon>Phthiraptera</taxon>
        <taxon>Anoplura</taxon>
        <taxon>Pediculidae</taxon>
        <taxon>Pediculus</taxon>
    </lineage>
</organism>
<dbReference type="EnsemblMetazoa" id="PHUM086170-RA">
    <property type="protein sequence ID" value="PHUM086170-PA"/>
    <property type="gene ID" value="PHUM086170"/>
</dbReference>
<reference evidence="1" key="1">
    <citation type="submission" date="2007-04" db="EMBL/GenBank/DDBJ databases">
        <title>Annotation of Pediculus humanus corporis strain USDA.</title>
        <authorList>
            <person name="Kirkness E."/>
            <person name="Hannick L."/>
            <person name="Hass B."/>
            <person name="Bruggner R."/>
            <person name="Lawson D."/>
            <person name="Bidwell S."/>
            <person name="Joardar V."/>
            <person name="Caler E."/>
            <person name="Walenz B."/>
            <person name="Inman J."/>
            <person name="Schobel S."/>
            <person name="Galinsky K."/>
            <person name="Amedeo P."/>
            <person name="Strausberg R."/>
        </authorList>
    </citation>
    <scope>NUCLEOTIDE SEQUENCE</scope>
    <source>
        <strain evidence="1">USDA</strain>
    </source>
</reference>
<dbReference type="EMBL" id="DS235053">
    <property type="protein sequence ID" value="EEB11045.1"/>
    <property type="molecule type" value="Genomic_DNA"/>
</dbReference>
<dbReference type="EMBL" id="AAZO01001028">
    <property type="status" value="NOT_ANNOTATED_CDS"/>
    <property type="molecule type" value="Genomic_DNA"/>
</dbReference>
<dbReference type="CTD" id="8231529"/>
<accession>E0VCD9</accession>
<dbReference type="VEuPathDB" id="VectorBase:PHUM086170"/>
<evidence type="ECO:0000313" key="1">
    <source>
        <dbReference type="EMBL" id="EEB11045.1"/>
    </source>
</evidence>
<dbReference type="HOGENOM" id="CLU_2429710_0_0_1"/>
<evidence type="ECO:0000313" key="3">
    <source>
        <dbReference type="Proteomes" id="UP000009046"/>
    </source>
</evidence>
<reference evidence="1" key="2">
    <citation type="submission" date="2007-04" db="EMBL/GenBank/DDBJ databases">
        <title>The genome of the human body louse.</title>
        <authorList>
            <consortium name="The Human Body Louse Genome Consortium"/>
            <person name="Kirkness E."/>
            <person name="Walenz B."/>
            <person name="Hass B."/>
            <person name="Bruggner R."/>
            <person name="Strausberg R."/>
        </authorList>
    </citation>
    <scope>NUCLEOTIDE SEQUENCE</scope>
    <source>
        <strain evidence="1">USDA</strain>
    </source>
</reference>
<keyword evidence="3" id="KW-1185">Reference proteome</keyword>
<dbReference type="RefSeq" id="XP_002423783.1">
    <property type="nucleotide sequence ID" value="XM_002423738.1"/>
</dbReference>